<keyword evidence="9" id="KW-1185">Reference proteome</keyword>
<dbReference type="EMBL" id="CP114202">
    <property type="protein sequence ID" value="WAT98058.1"/>
    <property type="molecule type" value="Genomic_DNA"/>
</dbReference>
<dbReference type="Proteomes" id="UP001210609">
    <property type="component" value="Chromosome"/>
</dbReference>
<dbReference type="PANTHER" id="PTHR30055:SF234">
    <property type="entry name" value="HTH-TYPE TRANSCRIPTIONAL REGULATOR BETI"/>
    <property type="match status" value="1"/>
</dbReference>
<dbReference type="Gene3D" id="1.10.357.10">
    <property type="entry name" value="Tetracycline Repressor, domain 2"/>
    <property type="match status" value="1"/>
</dbReference>
<evidence type="ECO:0000313" key="7">
    <source>
        <dbReference type="EMBL" id="WAT98058.1"/>
    </source>
</evidence>
<dbReference type="PANTHER" id="PTHR30055">
    <property type="entry name" value="HTH-TYPE TRANSCRIPTIONAL REGULATOR RUTR"/>
    <property type="match status" value="1"/>
</dbReference>
<evidence type="ECO:0000313" key="9">
    <source>
        <dbReference type="Proteomes" id="UP001210609"/>
    </source>
</evidence>
<evidence type="ECO:0000313" key="8">
    <source>
        <dbReference type="Proteomes" id="UP000429552"/>
    </source>
</evidence>
<keyword evidence="3" id="KW-0804">Transcription</keyword>
<evidence type="ECO:0000256" key="2">
    <source>
        <dbReference type="ARBA" id="ARBA00023125"/>
    </source>
</evidence>
<dbReference type="InterPro" id="IPR009057">
    <property type="entry name" value="Homeodomain-like_sf"/>
</dbReference>
<protein>
    <submittedName>
        <fullName evidence="6">TetR family transcriptional regulator</fullName>
    </submittedName>
    <submittedName>
        <fullName evidence="7">TetR/AcrR family transcriptional regulator</fullName>
    </submittedName>
</protein>
<reference evidence="6 8" key="1">
    <citation type="submission" date="2019-12" db="EMBL/GenBank/DDBJ databases">
        <title>Whole genome shotgun sequence of Streptomyces libani subsp. libani NBRC 13452.</title>
        <authorList>
            <person name="Ichikawa N."/>
            <person name="Kimura A."/>
            <person name="Kitahashi Y."/>
            <person name="Komaki H."/>
            <person name="Tamura T."/>
        </authorList>
    </citation>
    <scope>NUCLEOTIDE SEQUENCE [LARGE SCALE GENOMIC DNA]</scope>
    <source>
        <strain evidence="6 8">NBRC 13452</strain>
    </source>
</reference>
<dbReference type="Proteomes" id="UP000429552">
    <property type="component" value="Unassembled WGS sequence"/>
</dbReference>
<dbReference type="PROSITE" id="PS50977">
    <property type="entry name" value="HTH_TETR_2"/>
    <property type="match status" value="1"/>
</dbReference>
<accession>A0A640TNB6</accession>
<dbReference type="SUPFAM" id="SSF46689">
    <property type="entry name" value="Homeodomain-like"/>
    <property type="match status" value="1"/>
</dbReference>
<dbReference type="RefSeq" id="WP_159487553.1">
    <property type="nucleotide sequence ID" value="NZ_BLIP01000001.1"/>
</dbReference>
<name>A0A640TNB6_STRNI</name>
<dbReference type="InterPro" id="IPR001647">
    <property type="entry name" value="HTH_TetR"/>
</dbReference>
<dbReference type="Pfam" id="PF00440">
    <property type="entry name" value="TetR_N"/>
    <property type="match status" value="1"/>
</dbReference>
<organism evidence="6 8">
    <name type="scientific">Streptomyces nigrescens</name>
    <dbReference type="NCBI Taxonomy" id="1920"/>
    <lineage>
        <taxon>Bacteria</taxon>
        <taxon>Bacillati</taxon>
        <taxon>Actinomycetota</taxon>
        <taxon>Actinomycetes</taxon>
        <taxon>Kitasatosporales</taxon>
        <taxon>Streptomycetaceae</taxon>
        <taxon>Streptomyces</taxon>
    </lineage>
</organism>
<keyword evidence="1" id="KW-0805">Transcription regulation</keyword>
<evidence type="ECO:0000256" key="3">
    <source>
        <dbReference type="ARBA" id="ARBA00023163"/>
    </source>
</evidence>
<dbReference type="AlphaFoldDB" id="A0A640TNB6"/>
<dbReference type="InterPro" id="IPR023772">
    <property type="entry name" value="DNA-bd_HTH_TetR-type_CS"/>
</dbReference>
<proteinExistence type="predicted"/>
<feature type="DNA-binding region" description="H-T-H motif" evidence="4">
    <location>
        <begin position="32"/>
        <end position="51"/>
    </location>
</feature>
<feature type="domain" description="HTH tetR-type" evidence="5">
    <location>
        <begin position="9"/>
        <end position="69"/>
    </location>
</feature>
<sequence>MAALVEQDSAKAARILTVAQELVLKRGVKGVTVAEIAEKAHVGKGTVYLYWGTKEDLLVGLFAREFLAVVEGSIDALTTDPDAARPHRLCPQLIHNGLERPFVRALQTGDSDLLGVLTQHPRSTELLGTLGPAALMYTVLPVWRQHRLARTDWPLEEQAYALQALMAGFLETTTRAHTLREVTVDAPDKVIAASVTALLGPGEATPDDVRATADEGLRLLREKRELVLASLTGDHDSGQETGQG</sequence>
<dbReference type="GO" id="GO:0000976">
    <property type="term" value="F:transcription cis-regulatory region binding"/>
    <property type="evidence" value="ECO:0007669"/>
    <property type="project" value="TreeGrafter"/>
</dbReference>
<dbReference type="PROSITE" id="PS01081">
    <property type="entry name" value="HTH_TETR_1"/>
    <property type="match status" value="1"/>
</dbReference>
<evidence type="ECO:0000256" key="1">
    <source>
        <dbReference type="ARBA" id="ARBA00023015"/>
    </source>
</evidence>
<keyword evidence="2 4" id="KW-0238">DNA-binding</keyword>
<evidence type="ECO:0000256" key="4">
    <source>
        <dbReference type="PROSITE-ProRule" id="PRU00335"/>
    </source>
</evidence>
<dbReference type="InterPro" id="IPR050109">
    <property type="entry name" value="HTH-type_TetR-like_transc_reg"/>
</dbReference>
<dbReference type="EMBL" id="BLIP01000001">
    <property type="protein sequence ID" value="GFE23626.1"/>
    <property type="molecule type" value="Genomic_DNA"/>
</dbReference>
<evidence type="ECO:0000259" key="5">
    <source>
        <dbReference type="PROSITE" id="PS50977"/>
    </source>
</evidence>
<dbReference type="PRINTS" id="PR00455">
    <property type="entry name" value="HTHTETR"/>
</dbReference>
<evidence type="ECO:0000313" key="6">
    <source>
        <dbReference type="EMBL" id="GFE23626.1"/>
    </source>
</evidence>
<gene>
    <name evidence="6" type="ORF">Sliba_40790</name>
    <name evidence="7" type="ORF">STRLI_004066</name>
</gene>
<reference evidence="7 9" key="2">
    <citation type="submission" date="2022-12" db="EMBL/GenBank/DDBJ databases">
        <authorList>
            <person name="Ruckert C."/>
            <person name="Busche T."/>
            <person name="Kalinowski J."/>
            <person name="Wittmann C."/>
        </authorList>
    </citation>
    <scope>NUCLEOTIDE SEQUENCE [LARGE SCALE GENOMIC DNA]</scope>
    <source>
        <strain evidence="7 9">DSM 40555</strain>
    </source>
</reference>
<dbReference type="GO" id="GO:0003700">
    <property type="term" value="F:DNA-binding transcription factor activity"/>
    <property type="evidence" value="ECO:0007669"/>
    <property type="project" value="TreeGrafter"/>
</dbReference>